<dbReference type="GO" id="GO:0006310">
    <property type="term" value="P:DNA recombination"/>
    <property type="evidence" value="ECO:0007669"/>
    <property type="project" value="UniProtKB-KW"/>
</dbReference>
<dbReference type="InterPro" id="IPR002104">
    <property type="entry name" value="Integrase_catalytic"/>
</dbReference>
<dbReference type="PANTHER" id="PTHR30349">
    <property type="entry name" value="PHAGE INTEGRASE-RELATED"/>
    <property type="match status" value="1"/>
</dbReference>
<keyword evidence="3" id="KW-0233">DNA recombination</keyword>
<dbReference type="Pfam" id="PF02899">
    <property type="entry name" value="Phage_int_SAM_1"/>
    <property type="match status" value="1"/>
</dbReference>
<evidence type="ECO:0000256" key="3">
    <source>
        <dbReference type="ARBA" id="ARBA00023172"/>
    </source>
</evidence>
<dbReference type="Pfam" id="PF00589">
    <property type="entry name" value="Phage_integrase"/>
    <property type="match status" value="1"/>
</dbReference>
<sequence>MSVSLFLLEFDAEESTKRAYAHHLAYIQEYLNEEGVQLGKVNRADYDKFLSSHSWSNASQRLNLSALKAYLRWAGDEHPLQDFRIPRRQAEPQRFLRPDQLELLLESCGKCHKIMAIRNRAMLLVLWDTLLRSSEIVRIQLYHLDISLKMLRVDTKATNHKGRNWETKVFSDRTADAIREWLAVRQQRSLEGDPYLFVSMTGTKLTQGGFRCVIKRLNKHVGFRVSPHDFRRGGAAHAVERGVPDRLVMAQGGWRTHSVFAKYTEGAKLTAYANLLWD</sequence>
<dbReference type="SUPFAM" id="SSF47823">
    <property type="entry name" value="lambda integrase-like, N-terminal domain"/>
    <property type="match status" value="1"/>
</dbReference>
<keyword evidence="1" id="KW-0229">DNA integration</keyword>
<gene>
    <name evidence="6" type="ORF">LCGC14_1168000</name>
</gene>
<dbReference type="PANTHER" id="PTHR30349:SF41">
    <property type="entry name" value="INTEGRASE_RECOMBINASE PROTEIN MJ0367-RELATED"/>
    <property type="match status" value="1"/>
</dbReference>
<comment type="caution">
    <text evidence="6">The sequence shown here is derived from an EMBL/GenBank/DDBJ whole genome shotgun (WGS) entry which is preliminary data.</text>
</comment>
<evidence type="ECO:0000259" key="4">
    <source>
        <dbReference type="PROSITE" id="PS51898"/>
    </source>
</evidence>
<name>A0A0F9PW44_9ZZZZ</name>
<dbReference type="Gene3D" id="1.10.150.130">
    <property type="match status" value="1"/>
</dbReference>
<evidence type="ECO:0000259" key="5">
    <source>
        <dbReference type="PROSITE" id="PS51900"/>
    </source>
</evidence>
<evidence type="ECO:0000256" key="1">
    <source>
        <dbReference type="ARBA" id="ARBA00022908"/>
    </source>
</evidence>
<protein>
    <recommendedName>
        <fullName evidence="7">Tyr recombinase domain-containing protein</fullName>
    </recommendedName>
</protein>
<feature type="domain" description="Core-binding (CB)" evidence="5">
    <location>
        <begin position="1"/>
        <end position="75"/>
    </location>
</feature>
<dbReference type="AlphaFoldDB" id="A0A0F9PW44"/>
<dbReference type="InterPro" id="IPR050090">
    <property type="entry name" value="Tyrosine_recombinase_XerCD"/>
</dbReference>
<dbReference type="CDD" id="cd00397">
    <property type="entry name" value="DNA_BRE_C"/>
    <property type="match status" value="1"/>
</dbReference>
<proteinExistence type="predicted"/>
<dbReference type="InterPro" id="IPR013762">
    <property type="entry name" value="Integrase-like_cat_sf"/>
</dbReference>
<accession>A0A0F9PW44</accession>
<feature type="domain" description="Tyr recombinase" evidence="4">
    <location>
        <begin position="91"/>
        <end position="276"/>
    </location>
</feature>
<evidence type="ECO:0000313" key="6">
    <source>
        <dbReference type="EMBL" id="KKM97427.1"/>
    </source>
</evidence>
<dbReference type="SUPFAM" id="SSF56349">
    <property type="entry name" value="DNA breaking-rejoining enzymes"/>
    <property type="match status" value="1"/>
</dbReference>
<dbReference type="Gene3D" id="1.10.443.10">
    <property type="entry name" value="Intergrase catalytic core"/>
    <property type="match status" value="1"/>
</dbReference>
<dbReference type="InterPro" id="IPR004107">
    <property type="entry name" value="Integrase_SAM-like_N"/>
</dbReference>
<dbReference type="GO" id="GO:0015074">
    <property type="term" value="P:DNA integration"/>
    <property type="evidence" value="ECO:0007669"/>
    <property type="project" value="UniProtKB-KW"/>
</dbReference>
<dbReference type="PROSITE" id="PS51900">
    <property type="entry name" value="CB"/>
    <property type="match status" value="1"/>
</dbReference>
<dbReference type="PROSITE" id="PS51898">
    <property type="entry name" value="TYR_RECOMBINASE"/>
    <property type="match status" value="1"/>
</dbReference>
<keyword evidence="2" id="KW-0238">DNA-binding</keyword>
<evidence type="ECO:0008006" key="7">
    <source>
        <dbReference type="Google" id="ProtNLM"/>
    </source>
</evidence>
<dbReference type="GO" id="GO:0003677">
    <property type="term" value="F:DNA binding"/>
    <property type="evidence" value="ECO:0007669"/>
    <property type="project" value="UniProtKB-KW"/>
</dbReference>
<evidence type="ECO:0000256" key="2">
    <source>
        <dbReference type="ARBA" id="ARBA00023125"/>
    </source>
</evidence>
<organism evidence="6">
    <name type="scientific">marine sediment metagenome</name>
    <dbReference type="NCBI Taxonomy" id="412755"/>
    <lineage>
        <taxon>unclassified sequences</taxon>
        <taxon>metagenomes</taxon>
        <taxon>ecological metagenomes</taxon>
    </lineage>
</organism>
<reference evidence="6" key="1">
    <citation type="journal article" date="2015" name="Nature">
        <title>Complex archaea that bridge the gap between prokaryotes and eukaryotes.</title>
        <authorList>
            <person name="Spang A."/>
            <person name="Saw J.H."/>
            <person name="Jorgensen S.L."/>
            <person name="Zaremba-Niedzwiedzka K."/>
            <person name="Martijn J."/>
            <person name="Lind A.E."/>
            <person name="van Eijk R."/>
            <person name="Schleper C."/>
            <person name="Guy L."/>
            <person name="Ettema T.J."/>
        </authorList>
    </citation>
    <scope>NUCLEOTIDE SEQUENCE</scope>
</reference>
<dbReference type="InterPro" id="IPR044068">
    <property type="entry name" value="CB"/>
</dbReference>
<dbReference type="InterPro" id="IPR011010">
    <property type="entry name" value="DNA_brk_join_enz"/>
</dbReference>
<dbReference type="InterPro" id="IPR010998">
    <property type="entry name" value="Integrase_recombinase_N"/>
</dbReference>
<dbReference type="EMBL" id="LAZR01005747">
    <property type="protein sequence ID" value="KKM97427.1"/>
    <property type="molecule type" value="Genomic_DNA"/>
</dbReference>